<dbReference type="Proteomes" id="UP000008394">
    <property type="component" value="Chromosome"/>
</dbReference>
<evidence type="ECO:0000313" key="2">
    <source>
        <dbReference type="Proteomes" id="UP000008394"/>
    </source>
</evidence>
<name>A0A806FJJ4_BIFAN</name>
<dbReference type="AlphaFoldDB" id="A0A806FJJ4"/>
<evidence type="ECO:0000313" key="1">
    <source>
        <dbReference type="EMBL" id="AEK30139.1"/>
    </source>
</evidence>
<sequence length="50" mass="5728">MNETWATRRFMSGDDMATALNPRTPRRAEITDEMQRRADQIIMTALESAA</sequence>
<dbReference type="RefSeq" id="WP_012619965.1">
    <property type="nucleotide sequence ID" value="NC_017215.1"/>
</dbReference>
<gene>
    <name evidence="1" type="ORF">BALAC2494_01674</name>
</gene>
<dbReference type="GeneID" id="93025048"/>
<reference evidence="1 2" key="1">
    <citation type="journal article" date="2011" name="J. Bacteriol.">
        <title>Genome Sequence of the Probiotic Strain Bifidobacterium animalis subsp. lactis CNCM I-2494.</title>
        <authorList>
            <person name="Chervaux C."/>
            <person name="Grimaldi C."/>
            <person name="Bolotin A."/>
            <person name="Quinquis B."/>
            <person name="Legrain-Raspaud S."/>
            <person name="van Hylckama Vlieg J.E."/>
            <person name="Denariaz G."/>
            <person name="Smokvina T."/>
        </authorList>
    </citation>
    <scope>NUCLEOTIDE SEQUENCE [LARGE SCALE GENOMIC DNA]</scope>
    <source>
        <strain evidence="1 2">CNCM I-2494</strain>
    </source>
</reference>
<protein>
    <submittedName>
        <fullName evidence="1">Uncharacterized protein</fullName>
    </submittedName>
</protein>
<accession>A0A806FJJ4</accession>
<dbReference type="EMBL" id="CP002915">
    <property type="protein sequence ID" value="AEK30139.1"/>
    <property type="molecule type" value="Genomic_DNA"/>
</dbReference>
<organism evidence="1 2">
    <name type="scientific">Bifidobacterium animalis subsp. lactis CNCM I-2494</name>
    <dbReference type="NCBI Taxonomy" id="1042403"/>
    <lineage>
        <taxon>Bacteria</taxon>
        <taxon>Bacillati</taxon>
        <taxon>Actinomycetota</taxon>
        <taxon>Actinomycetes</taxon>
        <taxon>Bifidobacteriales</taxon>
        <taxon>Bifidobacteriaceae</taxon>
        <taxon>Bifidobacterium</taxon>
    </lineage>
</organism>
<proteinExistence type="predicted"/>
<dbReference type="KEGG" id="bnm:BALAC2494_01674"/>